<feature type="transmembrane region" description="Helical" evidence="12">
    <location>
        <begin position="147"/>
        <end position="164"/>
    </location>
</feature>
<dbReference type="InterPro" id="IPR000276">
    <property type="entry name" value="GPCR_Rhodpsn"/>
</dbReference>
<dbReference type="PANTHER" id="PTHR24246">
    <property type="entry name" value="OLFACTORY RECEPTOR AND ADENOSINE RECEPTOR"/>
    <property type="match status" value="1"/>
</dbReference>
<gene>
    <name evidence="14" type="ORF">PLOB_00020730</name>
</gene>
<comment type="subcellular location">
    <subcellularLocation>
        <location evidence="1">Cell membrane</location>
        <topology evidence="1">Multi-pass membrane protein</topology>
    </subcellularLocation>
</comment>
<evidence type="ECO:0000256" key="7">
    <source>
        <dbReference type="ARBA" id="ARBA00023170"/>
    </source>
</evidence>
<evidence type="ECO:0000256" key="12">
    <source>
        <dbReference type="SAM" id="Phobius"/>
    </source>
</evidence>
<evidence type="ECO:0000256" key="6">
    <source>
        <dbReference type="ARBA" id="ARBA00023136"/>
    </source>
</evidence>
<proteinExistence type="inferred from homology"/>
<keyword evidence="15" id="KW-1185">Reference proteome</keyword>
<accession>A0ABN8NJQ7</accession>
<evidence type="ECO:0000256" key="3">
    <source>
        <dbReference type="ARBA" id="ARBA00022692"/>
    </source>
</evidence>
<dbReference type="EMBL" id="CALNXK010000024">
    <property type="protein sequence ID" value="CAH3112002.1"/>
    <property type="molecule type" value="Genomic_DNA"/>
</dbReference>
<feature type="transmembrane region" description="Helical" evidence="12">
    <location>
        <begin position="106"/>
        <end position="126"/>
    </location>
</feature>
<evidence type="ECO:0000256" key="10">
    <source>
        <dbReference type="RuleBase" id="RU000688"/>
    </source>
</evidence>
<keyword evidence="6 12" id="KW-0472">Membrane</keyword>
<protein>
    <recommendedName>
        <fullName evidence="13">G-protein coupled receptors family 1 profile domain-containing protein</fullName>
    </recommendedName>
</protein>
<keyword evidence="8" id="KW-0325">Glycoprotein</keyword>
<keyword evidence="3 10" id="KW-0812">Transmembrane</keyword>
<organism evidence="14 15">
    <name type="scientific">Porites lobata</name>
    <dbReference type="NCBI Taxonomy" id="104759"/>
    <lineage>
        <taxon>Eukaryota</taxon>
        <taxon>Metazoa</taxon>
        <taxon>Cnidaria</taxon>
        <taxon>Anthozoa</taxon>
        <taxon>Hexacorallia</taxon>
        <taxon>Scleractinia</taxon>
        <taxon>Fungiina</taxon>
        <taxon>Poritidae</taxon>
        <taxon>Porites</taxon>
    </lineage>
</organism>
<dbReference type="PROSITE" id="PS50262">
    <property type="entry name" value="G_PROTEIN_RECEP_F1_2"/>
    <property type="match status" value="1"/>
</dbReference>
<keyword evidence="4 12" id="KW-1133">Transmembrane helix</keyword>
<comment type="similarity">
    <text evidence="10">Belongs to the G-protein coupled receptor 1 family.</text>
</comment>
<dbReference type="InterPro" id="IPR017452">
    <property type="entry name" value="GPCR_Rhodpsn_7TM"/>
</dbReference>
<dbReference type="SUPFAM" id="SSF81321">
    <property type="entry name" value="Family A G protein-coupled receptor-like"/>
    <property type="match status" value="1"/>
</dbReference>
<evidence type="ECO:0000259" key="13">
    <source>
        <dbReference type="PROSITE" id="PS50262"/>
    </source>
</evidence>
<keyword evidence="7 10" id="KW-0675">Receptor</keyword>
<dbReference type="Gene3D" id="1.20.1070.10">
    <property type="entry name" value="Rhodopsin 7-helix transmembrane proteins"/>
    <property type="match status" value="1"/>
</dbReference>
<feature type="transmembrane region" description="Helical" evidence="12">
    <location>
        <begin position="225"/>
        <end position="245"/>
    </location>
</feature>
<keyword evidence="9 10" id="KW-0807">Transducer</keyword>
<dbReference type="Pfam" id="PF00001">
    <property type="entry name" value="7tm_1"/>
    <property type="match status" value="1"/>
</dbReference>
<comment type="caution">
    <text evidence="14">The sequence shown here is derived from an EMBL/GenBank/DDBJ whole genome shotgun (WGS) entry which is preliminary data.</text>
</comment>
<evidence type="ECO:0000256" key="4">
    <source>
        <dbReference type="ARBA" id="ARBA00022989"/>
    </source>
</evidence>
<keyword evidence="2" id="KW-1003">Cell membrane</keyword>
<dbReference type="PRINTS" id="PR00237">
    <property type="entry name" value="GPCRRHODOPSN"/>
</dbReference>
<feature type="region of interest" description="Disordered" evidence="11">
    <location>
        <begin position="309"/>
        <end position="338"/>
    </location>
</feature>
<feature type="transmembrane region" description="Helical" evidence="12">
    <location>
        <begin position="66"/>
        <end position="86"/>
    </location>
</feature>
<dbReference type="SMART" id="SM01381">
    <property type="entry name" value="7TM_GPCR_Srsx"/>
    <property type="match status" value="1"/>
</dbReference>
<evidence type="ECO:0000313" key="14">
    <source>
        <dbReference type="EMBL" id="CAH3112002.1"/>
    </source>
</evidence>
<dbReference type="Proteomes" id="UP001159405">
    <property type="component" value="Unassembled WGS sequence"/>
</dbReference>
<sequence>MNLTANYSAQGTVISAGSVQCFLLQPQHIYGMMAVNILSTVIGTVGNALVIRTVLSSLSLRTTSNFWLMSMAVADLFVTALGQPLLSVFLGLQIRGVCNQTVSQAFRLIANMSCSASVLHLCFISIDRCIVILRPHDSRAIRTKQRFMIALTVAWALPGVYGVLRMTVSKTATSYFTVFAVGLCYIAIIVCYTLIILKIRNHGYTTRLFRNQTGRGAAAEAERRVTITIAIVVVIFTICWFPILYLRSAFAKENFGALYNWARTLALTNSSINPWIYCYRIAEFRQAYRRLLRCQWKLAFRPGESGEQREMNTLSSDLEAKHQVSTIATAQKDSSHSG</sequence>
<dbReference type="PROSITE" id="PS00237">
    <property type="entry name" value="G_PROTEIN_RECEP_F1_1"/>
    <property type="match status" value="1"/>
</dbReference>
<dbReference type="CDD" id="cd00637">
    <property type="entry name" value="7tm_classA_rhodopsin-like"/>
    <property type="match status" value="1"/>
</dbReference>
<evidence type="ECO:0000256" key="5">
    <source>
        <dbReference type="ARBA" id="ARBA00023040"/>
    </source>
</evidence>
<evidence type="ECO:0000256" key="9">
    <source>
        <dbReference type="ARBA" id="ARBA00023224"/>
    </source>
</evidence>
<evidence type="ECO:0000256" key="1">
    <source>
        <dbReference type="ARBA" id="ARBA00004651"/>
    </source>
</evidence>
<reference evidence="14 15" key="1">
    <citation type="submission" date="2022-05" db="EMBL/GenBank/DDBJ databases">
        <authorList>
            <consortium name="Genoscope - CEA"/>
            <person name="William W."/>
        </authorList>
    </citation>
    <scope>NUCLEOTIDE SEQUENCE [LARGE SCALE GENOMIC DNA]</scope>
</reference>
<dbReference type="PANTHER" id="PTHR24246:SF27">
    <property type="entry name" value="ADENOSINE RECEPTOR, ISOFORM A"/>
    <property type="match status" value="1"/>
</dbReference>
<feature type="transmembrane region" description="Helical" evidence="12">
    <location>
        <begin position="29"/>
        <end position="54"/>
    </location>
</feature>
<evidence type="ECO:0000256" key="11">
    <source>
        <dbReference type="SAM" id="MobiDB-lite"/>
    </source>
</evidence>
<feature type="domain" description="G-protein coupled receptors family 1 profile" evidence="13">
    <location>
        <begin position="46"/>
        <end position="277"/>
    </location>
</feature>
<feature type="transmembrane region" description="Helical" evidence="12">
    <location>
        <begin position="176"/>
        <end position="197"/>
    </location>
</feature>
<name>A0ABN8NJQ7_9CNID</name>
<keyword evidence="5 10" id="KW-0297">G-protein coupled receptor</keyword>
<evidence type="ECO:0000256" key="8">
    <source>
        <dbReference type="ARBA" id="ARBA00023180"/>
    </source>
</evidence>
<evidence type="ECO:0000313" key="15">
    <source>
        <dbReference type="Proteomes" id="UP001159405"/>
    </source>
</evidence>
<feature type="compositionally biased region" description="Polar residues" evidence="11">
    <location>
        <begin position="323"/>
        <end position="332"/>
    </location>
</feature>
<evidence type="ECO:0000256" key="2">
    <source>
        <dbReference type="ARBA" id="ARBA00022475"/>
    </source>
</evidence>